<dbReference type="EMBL" id="CM047584">
    <property type="protein sequence ID" value="KAI9911714.1"/>
    <property type="molecule type" value="Genomic_DNA"/>
</dbReference>
<evidence type="ECO:0000313" key="2">
    <source>
        <dbReference type="Proteomes" id="UP001163321"/>
    </source>
</evidence>
<comment type="caution">
    <text evidence="1">The sequence shown here is derived from an EMBL/GenBank/DDBJ whole genome shotgun (WGS) entry which is preliminary data.</text>
</comment>
<organism evidence="1 2">
    <name type="scientific">Peronosclerospora sorghi</name>
    <dbReference type="NCBI Taxonomy" id="230839"/>
    <lineage>
        <taxon>Eukaryota</taxon>
        <taxon>Sar</taxon>
        <taxon>Stramenopiles</taxon>
        <taxon>Oomycota</taxon>
        <taxon>Peronosporomycetes</taxon>
        <taxon>Peronosporales</taxon>
        <taxon>Peronosporaceae</taxon>
        <taxon>Peronosclerospora</taxon>
    </lineage>
</organism>
<name>A0ACC0VYX3_9STRA</name>
<gene>
    <name evidence="1" type="ORF">PsorP6_009368</name>
</gene>
<keyword evidence="2" id="KW-1185">Reference proteome</keyword>
<accession>A0ACC0VYX3</accession>
<proteinExistence type="predicted"/>
<protein>
    <submittedName>
        <fullName evidence="1">Uncharacterized protein</fullName>
    </submittedName>
</protein>
<reference evidence="1 2" key="1">
    <citation type="journal article" date="2022" name="bioRxiv">
        <title>The genome of the oomycete Peronosclerospora sorghi, a cosmopolitan pathogen of maize and sorghum, is inflated with dispersed pseudogenes.</title>
        <authorList>
            <person name="Fletcher K."/>
            <person name="Martin F."/>
            <person name="Isakeit T."/>
            <person name="Cavanaugh K."/>
            <person name="Magill C."/>
            <person name="Michelmore R."/>
        </authorList>
    </citation>
    <scope>NUCLEOTIDE SEQUENCE [LARGE SCALE GENOMIC DNA]</scope>
    <source>
        <strain evidence="1">P6</strain>
    </source>
</reference>
<dbReference type="Proteomes" id="UP001163321">
    <property type="component" value="Chromosome 5"/>
</dbReference>
<evidence type="ECO:0000313" key="1">
    <source>
        <dbReference type="EMBL" id="KAI9911714.1"/>
    </source>
</evidence>
<sequence>MVKKRRILSPLPLFDQQALPAFLAEHGYKPVHALTIWRYMAQHPDASFASIPSIPTSLRAALATAFVPLTTSMQRHVDASDGTIKLLLTLQDDHAIEAVILRHHGRTTLCVSSQVGCQMACTFCATGTLGMIANLTSGEILEQLVHASRFARIRNVVFMGMGEPLNNYDAVVAALRAMTTVFGLAPKHVTLSTVGVIPRMRQLTQDAPLVRLALSLHAPTQALRTQLVPTSTAYPLEQLMAAVDDHLASKDGRLVLVEYCLLAGVNDSIETAHELGKLLSDRAVHVNLIPYNPTDVRAEYQSPSHDAIRTFHAILRTTYHLKATIRENHGTDIDGACGQLALKHKTSESADIEDLGPRRRPRRGPQRTHGVPRDATSVRPSWLAHASAFLDAHHQAIGLACFGASVVMLGLGLVRRGRSHVT</sequence>